<dbReference type="GO" id="GO:0050840">
    <property type="term" value="F:extracellular matrix binding"/>
    <property type="evidence" value="ECO:0007669"/>
    <property type="project" value="TreeGrafter"/>
</dbReference>
<dbReference type="GO" id="GO:0005509">
    <property type="term" value="F:calcium ion binding"/>
    <property type="evidence" value="ECO:0007669"/>
    <property type="project" value="TreeGrafter"/>
</dbReference>
<keyword evidence="1" id="KW-0732">Signal</keyword>
<evidence type="ECO:0000313" key="6">
    <source>
        <dbReference type="Proteomes" id="UP000478052"/>
    </source>
</evidence>
<sequence>MPSVFLYFYVESATCATVSCKSGQKCLVEKKTGRPRCVTCNLLCSEAETSGKRKDTSGKVCGSNDKTYHSWCQMFMDACATGVVIETKASGPCRGDIPSAVASINHRRSEMVRCIQRQLELRERFQRTHRWNLNKTDRLSET</sequence>
<dbReference type="OrthoDB" id="192611at2759"/>
<evidence type="ECO:0000259" key="4">
    <source>
        <dbReference type="PROSITE" id="PS51465"/>
    </source>
</evidence>
<dbReference type="Gene3D" id="3.30.60.30">
    <property type="match status" value="1"/>
</dbReference>
<organism evidence="5 6">
    <name type="scientific">Aphis craccivora</name>
    <name type="common">Cowpea aphid</name>
    <dbReference type="NCBI Taxonomy" id="307492"/>
    <lineage>
        <taxon>Eukaryota</taxon>
        <taxon>Metazoa</taxon>
        <taxon>Ecdysozoa</taxon>
        <taxon>Arthropoda</taxon>
        <taxon>Hexapoda</taxon>
        <taxon>Insecta</taxon>
        <taxon>Pterygota</taxon>
        <taxon>Neoptera</taxon>
        <taxon>Paraneoptera</taxon>
        <taxon>Hemiptera</taxon>
        <taxon>Sternorrhyncha</taxon>
        <taxon>Aphidomorpha</taxon>
        <taxon>Aphidoidea</taxon>
        <taxon>Aphididae</taxon>
        <taxon>Aphidini</taxon>
        <taxon>Aphis</taxon>
        <taxon>Aphis</taxon>
    </lineage>
</organism>
<evidence type="ECO:0000256" key="1">
    <source>
        <dbReference type="ARBA" id="ARBA00022729"/>
    </source>
</evidence>
<accession>A0A6G0Z2L6</accession>
<dbReference type="PANTHER" id="PTHR13866:SF29">
    <property type="entry name" value="FOLLISTATIN"/>
    <property type="match status" value="1"/>
</dbReference>
<dbReference type="Proteomes" id="UP000478052">
    <property type="component" value="Unassembled WGS sequence"/>
</dbReference>
<dbReference type="CDD" id="cd00104">
    <property type="entry name" value="KAZAL_FS"/>
    <property type="match status" value="1"/>
</dbReference>
<dbReference type="PROSITE" id="PS51465">
    <property type="entry name" value="KAZAL_2"/>
    <property type="match status" value="1"/>
</dbReference>
<reference evidence="5 6" key="1">
    <citation type="submission" date="2019-08" db="EMBL/GenBank/DDBJ databases">
        <title>Whole genome of Aphis craccivora.</title>
        <authorList>
            <person name="Voronova N.V."/>
            <person name="Shulinski R.S."/>
            <person name="Bandarenka Y.V."/>
            <person name="Zhorov D.G."/>
            <person name="Warner D."/>
        </authorList>
    </citation>
    <scope>NUCLEOTIDE SEQUENCE [LARGE SCALE GENOMIC DNA]</scope>
    <source>
        <strain evidence="5">180601</strain>
        <tissue evidence="5">Whole Body</tissue>
    </source>
</reference>
<dbReference type="InterPro" id="IPR036058">
    <property type="entry name" value="Kazal_dom_sf"/>
</dbReference>
<keyword evidence="6" id="KW-1185">Reference proteome</keyword>
<dbReference type="SMART" id="SM00274">
    <property type="entry name" value="FOLN"/>
    <property type="match status" value="1"/>
</dbReference>
<comment type="caution">
    <text evidence="5">The sequence shown here is derived from an EMBL/GenBank/DDBJ whole genome shotgun (WGS) entry which is preliminary data.</text>
</comment>
<evidence type="ECO:0000313" key="5">
    <source>
        <dbReference type="EMBL" id="KAF0764891.1"/>
    </source>
</evidence>
<dbReference type="PANTHER" id="PTHR13866">
    <property type="entry name" value="SPARC OSTEONECTIN"/>
    <property type="match status" value="1"/>
</dbReference>
<protein>
    <submittedName>
        <fullName evidence="5">Follistatin-A</fullName>
    </submittedName>
</protein>
<dbReference type="Pfam" id="PF07648">
    <property type="entry name" value="Kazal_2"/>
    <property type="match status" value="1"/>
</dbReference>
<feature type="domain" description="Kazal-like" evidence="4">
    <location>
        <begin position="38"/>
        <end position="95"/>
    </location>
</feature>
<dbReference type="EMBL" id="VUJU01001525">
    <property type="protein sequence ID" value="KAF0764891.1"/>
    <property type="molecule type" value="Genomic_DNA"/>
</dbReference>
<dbReference type="GO" id="GO:0005615">
    <property type="term" value="C:extracellular space"/>
    <property type="evidence" value="ECO:0007669"/>
    <property type="project" value="TreeGrafter"/>
</dbReference>
<name>A0A6G0Z2L6_APHCR</name>
<keyword evidence="3" id="KW-0325">Glycoprotein</keyword>
<gene>
    <name evidence="5" type="ORF">FWK35_00009885</name>
</gene>
<dbReference type="GO" id="GO:0005518">
    <property type="term" value="F:collagen binding"/>
    <property type="evidence" value="ECO:0007669"/>
    <property type="project" value="TreeGrafter"/>
</dbReference>
<evidence type="ECO:0000256" key="2">
    <source>
        <dbReference type="ARBA" id="ARBA00023157"/>
    </source>
</evidence>
<dbReference type="InterPro" id="IPR003645">
    <property type="entry name" value="Fol_N"/>
</dbReference>
<dbReference type="SMART" id="SM00280">
    <property type="entry name" value="KAZAL"/>
    <property type="match status" value="1"/>
</dbReference>
<proteinExistence type="predicted"/>
<dbReference type="SUPFAM" id="SSF100895">
    <property type="entry name" value="Kazal-type serine protease inhibitors"/>
    <property type="match status" value="1"/>
</dbReference>
<keyword evidence="2" id="KW-1015">Disulfide bond</keyword>
<dbReference type="InterPro" id="IPR002350">
    <property type="entry name" value="Kazal_dom"/>
</dbReference>
<dbReference type="AlphaFoldDB" id="A0A6G0Z2L6"/>
<evidence type="ECO:0000256" key="3">
    <source>
        <dbReference type="ARBA" id="ARBA00023180"/>
    </source>
</evidence>